<dbReference type="EC" id="5.2.1.8" evidence="3"/>
<keyword evidence="1" id="KW-0732">Signal</keyword>
<sequence length="454" mass="51442">MRKAINAILIFAFMAISANSYSQKYNNGLVDKTVAIIGNDMIQLSTIEAEVQMMMVQGITSDHNIRCEILEDLLKNKLLLTQARLDSIIVSPENVEAELGNRIQQVLTQLGGEKALEEYFKKPLFKLRQEWREAIHEQLLTQEMQRKVAQGAPELTPSDVQAFYDRTPKDSLPIISTQYQIKQIVLYPNKEAAVMAVKERLLEFRERVMKGEKFSNLATIYSQDPGSAIKGGELRMASKQLYWPAFSDAAMALKPGQVSQIVETPDGFHLIQLIEREGDMFNARHILLKPLYTTDDRTKAFAKLDSIKTKIIADSINFETAALRFSQDPKTYINGGLMAEEMSGSALFEKDLLKPEDYAVIKDMKVGEISDPFESTDNEGRSGNTVYKIIKLEKIVPSHIASFKDDFNILLSEAKNQAASKEIEDFIKKRQESTFIRIDSMFTGCPFKREGWIK</sequence>
<name>A0A644WNL9_9ZZZZ</name>
<organism evidence="3">
    <name type="scientific">bioreactor metagenome</name>
    <dbReference type="NCBI Taxonomy" id="1076179"/>
    <lineage>
        <taxon>unclassified sequences</taxon>
        <taxon>metagenomes</taxon>
        <taxon>ecological metagenomes</taxon>
    </lineage>
</organism>
<reference evidence="3" key="1">
    <citation type="submission" date="2019-08" db="EMBL/GenBank/DDBJ databases">
        <authorList>
            <person name="Kucharzyk K."/>
            <person name="Murdoch R.W."/>
            <person name="Higgins S."/>
            <person name="Loffler F."/>
        </authorList>
    </citation>
    <scope>NUCLEOTIDE SEQUENCE</scope>
</reference>
<dbReference type="InterPro" id="IPR027304">
    <property type="entry name" value="Trigger_fact/SurA_dom_sf"/>
</dbReference>
<dbReference type="EMBL" id="VSSQ01000993">
    <property type="protein sequence ID" value="MPM03923.1"/>
    <property type="molecule type" value="Genomic_DNA"/>
</dbReference>
<evidence type="ECO:0000259" key="2">
    <source>
        <dbReference type="PROSITE" id="PS50198"/>
    </source>
</evidence>
<keyword evidence="3" id="KW-0413">Isomerase</keyword>
<dbReference type="PROSITE" id="PS50198">
    <property type="entry name" value="PPIC_PPIASE_2"/>
    <property type="match status" value="2"/>
</dbReference>
<dbReference type="Gene3D" id="1.10.4030.10">
    <property type="entry name" value="Porin chaperone SurA, peptide-binding domain"/>
    <property type="match status" value="1"/>
</dbReference>
<feature type="domain" description="PpiC" evidence="2">
    <location>
        <begin position="278"/>
        <end position="376"/>
    </location>
</feature>
<gene>
    <name evidence="3" type="primary">surA_19</name>
    <name evidence="3" type="ORF">SDC9_50190</name>
</gene>
<proteinExistence type="predicted"/>
<dbReference type="SUPFAM" id="SSF109998">
    <property type="entry name" value="Triger factor/SurA peptide-binding domain-like"/>
    <property type="match status" value="1"/>
</dbReference>
<dbReference type="InterPro" id="IPR050280">
    <property type="entry name" value="OMP_Chaperone_SurA"/>
</dbReference>
<dbReference type="SUPFAM" id="SSF54534">
    <property type="entry name" value="FKBP-like"/>
    <property type="match status" value="2"/>
</dbReference>
<evidence type="ECO:0000313" key="3">
    <source>
        <dbReference type="EMBL" id="MPM03923.1"/>
    </source>
</evidence>
<protein>
    <submittedName>
        <fullName evidence="3">Chaperone SurA</fullName>
        <ecNumber evidence="3">5.2.1.8</ecNumber>
    </submittedName>
</protein>
<comment type="caution">
    <text evidence="3">The sequence shown here is derived from an EMBL/GenBank/DDBJ whole genome shotgun (WGS) entry which is preliminary data.</text>
</comment>
<dbReference type="AlphaFoldDB" id="A0A644WNL9"/>
<dbReference type="InterPro" id="IPR046357">
    <property type="entry name" value="PPIase_dom_sf"/>
</dbReference>
<dbReference type="Pfam" id="PF00639">
    <property type="entry name" value="Rotamase"/>
    <property type="match status" value="2"/>
</dbReference>
<dbReference type="Gene3D" id="3.10.50.40">
    <property type="match status" value="2"/>
</dbReference>
<dbReference type="PANTHER" id="PTHR47637:SF1">
    <property type="entry name" value="CHAPERONE SURA"/>
    <property type="match status" value="1"/>
</dbReference>
<accession>A0A644WNL9</accession>
<feature type="domain" description="PpiC" evidence="2">
    <location>
        <begin position="176"/>
        <end position="275"/>
    </location>
</feature>
<dbReference type="GO" id="GO:0003755">
    <property type="term" value="F:peptidyl-prolyl cis-trans isomerase activity"/>
    <property type="evidence" value="ECO:0007669"/>
    <property type="project" value="UniProtKB-EC"/>
</dbReference>
<evidence type="ECO:0000256" key="1">
    <source>
        <dbReference type="ARBA" id="ARBA00022729"/>
    </source>
</evidence>
<dbReference type="PANTHER" id="PTHR47637">
    <property type="entry name" value="CHAPERONE SURA"/>
    <property type="match status" value="1"/>
</dbReference>
<dbReference type="InterPro" id="IPR000297">
    <property type="entry name" value="PPIase_PpiC"/>
</dbReference>